<evidence type="ECO:0000313" key="1">
    <source>
        <dbReference type="EMBL" id="MBK0399636.1"/>
    </source>
</evidence>
<accession>A0A8J7M7C4</accession>
<dbReference type="AlphaFoldDB" id="A0A8J7M7C4"/>
<evidence type="ECO:0000313" key="2">
    <source>
        <dbReference type="Proteomes" id="UP000655420"/>
    </source>
</evidence>
<keyword evidence="2" id="KW-1185">Reference proteome</keyword>
<dbReference type="Gene3D" id="1.25.40.10">
    <property type="entry name" value="Tetratricopeptide repeat domain"/>
    <property type="match status" value="1"/>
</dbReference>
<reference evidence="1" key="1">
    <citation type="submission" date="2020-12" db="EMBL/GenBank/DDBJ databases">
        <title>Bacterial taxonomy.</title>
        <authorList>
            <person name="Pan X."/>
        </authorList>
    </citation>
    <scope>NUCLEOTIDE SEQUENCE</scope>
    <source>
        <strain evidence="1">M0105</strain>
    </source>
</reference>
<dbReference type="Pfam" id="PF14559">
    <property type="entry name" value="TPR_19"/>
    <property type="match status" value="1"/>
</dbReference>
<sequence length="180" mass="19295">MAGTVALSIAIPNVLSILDVCVAAIRGDRYGASASVWTEGEVKRFAVVVAAAVCLGLAGCSGSTGGPDTETAAQEAEYQQELNRGFAMLRDQRFEEAKDHFSEMAQDHPKDATVALSLGVAHHELGEWDAAQVQYDKAVENGNLVIVKETIYKGKVTEERTTIANLAFKNIEQLRADRAG</sequence>
<dbReference type="SUPFAM" id="SSF48452">
    <property type="entry name" value="TPR-like"/>
    <property type="match status" value="1"/>
</dbReference>
<comment type="caution">
    <text evidence="1">The sequence shown here is derived from an EMBL/GenBank/DDBJ whole genome shotgun (WGS) entry which is preliminary data.</text>
</comment>
<name>A0A8J7M7C4_9RHOB</name>
<dbReference type="RefSeq" id="WP_200609835.1">
    <property type="nucleotide sequence ID" value="NZ_JAEHHL010000006.1"/>
</dbReference>
<dbReference type="Proteomes" id="UP000655420">
    <property type="component" value="Unassembled WGS sequence"/>
</dbReference>
<dbReference type="InterPro" id="IPR011990">
    <property type="entry name" value="TPR-like_helical_dom_sf"/>
</dbReference>
<protein>
    <submittedName>
        <fullName evidence="1">Tetratricopeptide repeat protein</fullName>
    </submittedName>
</protein>
<proteinExistence type="predicted"/>
<gene>
    <name evidence="1" type="ORF">H0I76_10565</name>
</gene>
<dbReference type="EMBL" id="JAEHHL010000006">
    <property type="protein sequence ID" value="MBK0399636.1"/>
    <property type="molecule type" value="Genomic_DNA"/>
</dbReference>
<organism evidence="1 2">
    <name type="scientific">Thermohalobaculum xanthum</name>
    <dbReference type="NCBI Taxonomy" id="2753746"/>
    <lineage>
        <taxon>Bacteria</taxon>
        <taxon>Pseudomonadati</taxon>
        <taxon>Pseudomonadota</taxon>
        <taxon>Alphaproteobacteria</taxon>
        <taxon>Rhodobacterales</taxon>
        <taxon>Paracoccaceae</taxon>
        <taxon>Thermohalobaculum</taxon>
    </lineage>
</organism>